<dbReference type="AlphaFoldDB" id="A0A9P7EKV1"/>
<protein>
    <submittedName>
        <fullName evidence="1">Uncharacterized protein</fullName>
    </submittedName>
</protein>
<proteinExistence type="predicted"/>
<organism evidence="1 2">
    <name type="scientific">Suillus subaureus</name>
    <dbReference type="NCBI Taxonomy" id="48587"/>
    <lineage>
        <taxon>Eukaryota</taxon>
        <taxon>Fungi</taxon>
        <taxon>Dikarya</taxon>
        <taxon>Basidiomycota</taxon>
        <taxon>Agaricomycotina</taxon>
        <taxon>Agaricomycetes</taxon>
        <taxon>Agaricomycetidae</taxon>
        <taxon>Boletales</taxon>
        <taxon>Suillineae</taxon>
        <taxon>Suillaceae</taxon>
        <taxon>Suillus</taxon>
    </lineage>
</organism>
<dbReference type="Proteomes" id="UP000807769">
    <property type="component" value="Unassembled WGS sequence"/>
</dbReference>
<evidence type="ECO:0000313" key="2">
    <source>
        <dbReference type="Proteomes" id="UP000807769"/>
    </source>
</evidence>
<dbReference type="EMBL" id="JABBWG010000004">
    <property type="protein sequence ID" value="KAG1823893.1"/>
    <property type="molecule type" value="Genomic_DNA"/>
</dbReference>
<evidence type="ECO:0000313" key="1">
    <source>
        <dbReference type="EMBL" id="KAG1823893.1"/>
    </source>
</evidence>
<keyword evidence="2" id="KW-1185">Reference proteome</keyword>
<comment type="caution">
    <text evidence="1">The sequence shown here is derived from an EMBL/GenBank/DDBJ whole genome shotgun (WGS) entry which is preliminary data.</text>
</comment>
<sequence>MILDANLSLLLEDGVPEDLLSVVKYSDEQYLLEQEQAGYIVGDDDDNDLHSTFKMLDSTNNTREEDVDVGGDIDPHVVPIQAHGIIDTEAMLLSNQDVLANALANTSSVESYVVEHGSGFVNEYACHNATSVLYAGTPDDPNHLLGAFPSLFPYGLGRFKVSRPRSVSYEAHTK</sequence>
<dbReference type="OrthoDB" id="432234at2759"/>
<accession>A0A9P7EKV1</accession>
<reference evidence="1" key="1">
    <citation type="journal article" date="2020" name="New Phytol.">
        <title>Comparative genomics reveals dynamic genome evolution in host specialist ectomycorrhizal fungi.</title>
        <authorList>
            <person name="Lofgren L.A."/>
            <person name="Nguyen N.H."/>
            <person name="Vilgalys R."/>
            <person name="Ruytinx J."/>
            <person name="Liao H.L."/>
            <person name="Branco S."/>
            <person name="Kuo A."/>
            <person name="LaButti K."/>
            <person name="Lipzen A."/>
            <person name="Andreopoulos W."/>
            <person name="Pangilinan J."/>
            <person name="Riley R."/>
            <person name="Hundley H."/>
            <person name="Na H."/>
            <person name="Barry K."/>
            <person name="Grigoriev I.V."/>
            <person name="Stajich J.E."/>
            <person name="Kennedy P.G."/>
        </authorList>
    </citation>
    <scope>NUCLEOTIDE SEQUENCE</scope>
    <source>
        <strain evidence="1">MN1</strain>
    </source>
</reference>
<gene>
    <name evidence="1" type="ORF">BJ212DRAFT_1476746</name>
</gene>
<dbReference type="RefSeq" id="XP_041197953.1">
    <property type="nucleotide sequence ID" value="XM_041339427.1"/>
</dbReference>
<dbReference type="GeneID" id="64633443"/>
<name>A0A9P7EKV1_9AGAM</name>